<gene>
    <name evidence="1" type="ORF">GK108_07510</name>
</gene>
<evidence type="ECO:0000313" key="1">
    <source>
        <dbReference type="EMBL" id="NDU94715.1"/>
    </source>
</evidence>
<reference evidence="1 2" key="1">
    <citation type="submission" date="2020-02" db="EMBL/GenBank/DDBJ databases">
        <title>Draft genome sequence of two Spirosoma agri KCTC 52727 and Spirosoma terrae KCTC 52035.</title>
        <authorList>
            <person name="Rojas J."/>
            <person name="Ambika Manirajan B."/>
            <person name="Suarez C."/>
            <person name="Ratering S."/>
            <person name="Schnell S."/>
        </authorList>
    </citation>
    <scope>NUCLEOTIDE SEQUENCE [LARGE SCALE GENOMIC DNA]</scope>
    <source>
        <strain evidence="1 2">KCTC 52035</strain>
    </source>
</reference>
<name>A0A6L9L2E9_9BACT</name>
<sequence length="129" mass="14837">MKLRHLILFAVVGYIAYVLVKRRRNLENAVAQLQHDSTAKLEAVNNQYVTNQYVTQVVNPDAPTPSVPVKYIVVRILDGGNFDDYLTQQALESEDMDDCRIVRFLFESDNLSNYWLIRGIDAQMIAQFL</sequence>
<dbReference type="RefSeq" id="WP_163945158.1">
    <property type="nucleotide sequence ID" value="NZ_JAAFZH010000002.1"/>
</dbReference>
<dbReference type="AlphaFoldDB" id="A0A6L9L2E9"/>
<keyword evidence="2" id="KW-1185">Reference proteome</keyword>
<proteinExistence type="predicted"/>
<dbReference type="EMBL" id="JAAFZH010000002">
    <property type="protein sequence ID" value="NDU94715.1"/>
    <property type="molecule type" value="Genomic_DNA"/>
</dbReference>
<organism evidence="1 2">
    <name type="scientific">Spirosoma terrae</name>
    <dbReference type="NCBI Taxonomy" id="1968276"/>
    <lineage>
        <taxon>Bacteria</taxon>
        <taxon>Pseudomonadati</taxon>
        <taxon>Bacteroidota</taxon>
        <taxon>Cytophagia</taxon>
        <taxon>Cytophagales</taxon>
        <taxon>Cytophagaceae</taxon>
        <taxon>Spirosoma</taxon>
    </lineage>
</organism>
<dbReference type="Proteomes" id="UP000474175">
    <property type="component" value="Unassembled WGS sequence"/>
</dbReference>
<evidence type="ECO:0000313" key="2">
    <source>
        <dbReference type="Proteomes" id="UP000474175"/>
    </source>
</evidence>
<protein>
    <submittedName>
        <fullName evidence="1">Uncharacterized protein</fullName>
    </submittedName>
</protein>
<comment type="caution">
    <text evidence="1">The sequence shown here is derived from an EMBL/GenBank/DDBJ whole genome shotgun (WGS) entry which is preliminary data.</text>
</comment>
<accession>A0A6L9L2E9</accession>